<dbReference type="InterPro" id="IPR036390">
    <property type="entry name" value="WH_DNA-bd_sf"/>
</dbReference>
<reference evidence="5 6" key="1">
    <citation type="submission" date="2018-03" db="EMBL/GenBank/DDBJ databases">
        <title>Genomic Encyclopedia of Archaeal and Bacterial Type Strains, Phase II (KMG-II): from individual species to whole genera.</title>
        <authorList>
            <person name="Goeker M."/>
        </authorList>
    </citation>
    <scope>NUCLEOTIDE SEQUENCE [LARGE SCALE GENOMIC DNA]</scope>
    <source>
        <strain evidence="5 6">DSM 13175</strain>
    </source>
</reference>
<accession>A0A2T0W6K6</accession>
<dbReference type="InterPro" id="IPR005650">
    <property type="entry name" value="BlaI_family"/>
</dbReference>
<protein>
    <submittedName>
        <fullName evidence="5">CopY/TcrY family copper transport repressor</fullName>
    </submittedName>
</protein>
<evidence type="ECO:0000256" key="2">
    <source>
        <dbReference type="ARBA" id="ARBA00023015"/>
    </source>
</evidence>
<keyword evidence="6" id="KW-1185">Reference proteome</keyword>
<keyword evidence="2" id="KW-0805">Transcription regulation</keyword>
<dbReference type="InterPro" id="IPR014071">
    <property type="entry name" value="Cu_transp_CopY/TcrY"/>
</dbReference>
<sequence length="142" mass="15773">MEEPQISPSEWEVMRVVWTTSPITSREISTILNEKKDWKLATTKTLIGRLVKKGMLTAEPNGRQYDYSPAVTEEKSVEEATEALLSQVCTKKAGVTIQMMLENSTLSLSDLEALEDVIKLKKETAPLEVVCSCIPGQCSCVH</sequence>
<evidence type="ECO:0000256" key="4">
    <source>
        <dbReference type="ARBA" id="ARBA00023163"/>
    </source>
</evidence>
<keyword evidence="4" id="KW-0804">Transcription</keyword>
<evidence type="ECO:0000256" key="3">
    <source>
        <dbReference type="ARBA" id="ARBA00023125"/>
    </source>
</evidence>
<comment type="caution">
    <text evidence="5">The sequence shown here is derived from an EMBL/GenBank/DDBJ whole genome shotgun (WGS) entry which is preliminary data.</text>
</comment>
<dbReference type="GO" id="GO:0045892">
    <property type="term" value="P:negative regulation of DNA-templated transcription"/>
    <property type="evidence" value="ECO:0007669"/>
    <property type="project" value="InterPro"/>
</dbReference>
<dbReference type="RefSeq" id="WP_211295441.1">
    <property type="nucleotide sequence ID" value="NZ_PVTO01000013.1"/>
</dbReference>
<gene>
    <name evidence="5" type="ORF">CLV38_11372</name>
</gene>
<dbReference type="SUPFAM" id="SSF46785">
    <property type="entry name" value="Winged helix' DNA-binding domain"/>
    <property type="match status" value="1"/>
</dbReference>
<dbReference type="Gene3D" id="1.10.10.10">
    <property type="entry name" value="Winged helix-like DNA-binding domain superfamily/Winged helix DNA-binding domain"/>
    <property type="match status" value="1"/>
</dbReference>
<dbReference type="PIRSF" id="PIRSF019455">
    <property type="entry name" value="CopR_AtkY"/>
    <property type="match status" value="1"/>
</dbReference>
<proteinExistence type="inferred from homology"/>
<evidence type="ECO:0000313" key="5">
    <source>
        <dbReference type="EMBL" id="PRY82335.1"/>
    </source>
</evidence>
<dbReference type="GO" id="GO:0003677">
    <property type="term" value="F:DNA binding"/>
    <property type="evidence" value="ECO:0007669"/>
    <property type="project" value="UniProtKB-KW"/>
</dbReference>
<comment type="similarity">
    <text evidence="1">Belongs to the BlaI transcriptional regulatory family.</text>
</comment>
<evidence type="ECO:0000313" key="6">
    <source>
        <dbReference type="Proteomes" id="UP000238205"/>
    </source>
</evidence>
<dbReference type="InterPro" id="IPR036388">
    <property type="entry name" value="WH-like_DNA-bd_sf"/>
</dbReference>
<keyword evidence="3" id="KW-0238">DNA-binding</keyword>
<dbReference type="Proteomes" id="UP000238205">
    <property type="component" value="Unassembled WGS sequence"/>
</dbReference>
<name>A0A2T0W6K6_9LACT</name>
<organism evidence="5 6">
    <name type="scientific">Alkalibacterium olivapovliticus</name>
    <dbReference type="NCBI Taxonomy" id="99907"/>
    <lineage>
        <taxon>Bacteria</taxon>
        <taxon>Bacillati</taxon>
        <taxon>Bacillota</taxon>
        <taxon>Bacilli</taxon>
        <taxon>Lactobacillales</taxon>
        <taxon>Carnobacteriaceae</taxon>
        <taxon>Alkalibacterium</taxon>
    </lineage>
</organism>
<evidence type="ECO:0000256" key="1">
    <source>
        <dbReference type="ARBA" id="ARBA00011046"/>
    </source>
</evidence>
<dbReference type="AlphaFoldDB" id="A0A2T0W6K6"/>
<dbReference type="NCBIfam" id="TIGR02698">
    <property type="entry name" value="CopY_TcrY"/>
    <property type="match status" value="1"/>
</dbReference>
<dbReference type="EMBL" id="PVTO01000013">
    <property type="protein sequence ID" value="PRY82335.1"/>
    <property type="molecule type" value="Genomic_DNA"/>
</dbReference>
<dbReference type="Pfam" id="PF03965">
    <property type="entry name" value="Penicillinase_R"/>
    <property type="match status" value="1"/>
</dbReference>